<dbReference type="Gene3D" id="3.30.830.10">
    <property type="entry name" value="Metalloenzyme, LuxS/M16 peptidase-like"/>
    <property type="match status" value="3"/>
</dbReference>
<gene>
    <name evidence="5" type="ORF">FB563_3443</name>
</gene>
<feature type="domain" description="Peptidase M16 N-terminal" evidence="3">
    <location>
        <begin position="20"/>
        <end position="138"/>
    </location>
</feature>
<dbReference type="AlphaFoldDB" id="A0A542UH55"/>
<dbReference type="GO" id="GO:0046872">
    <property type="term" value="F:metal ion binding"/>
    <property type="evidence" value="ECO:0007669"/>
    <property type="project" value="InterPro"/>
</dbReference>
<dbReference type="EMBL" id="VFNX01000001">
    <property type="protein sequence ID" value="TQK98417.1"/>
    <property type="molecule type" value="Genomic_DNA"/>
</dbReference>
<accession>A0A542UH55</accession>
<dbReference type="Proteomes" id="UP000318103">
    <property type="component" value="Unassembled WGS sequence"/>
</dbReference>
<dbReference type="InterPro" id="IPR007863">
    <property type="entry name" value="Peptidase_M16_C"/>
</dbReference>
<evidence type="ECO:0000259" key="4">
    <source>
        <dbReference type="Pfam" id="PF05193"/>
    </source>
</evidence>
<dbReference type="PANTHER" id="PTHR11851">
    <property type="entry name" value="METALLOPROTEASE"/>
    <property type="match status" value="1"/>
</dbReference>
<dbReference type="SUPFAM" id="SSF63411">
    <property type="entry name" value="LuxS/MPP-like metallohydrolase"/>
    <property type="match status" value="4"/>
</dbReference>
<dbReference type="PANTHER" id="PTHR11851:SF49">
    <property type="entry name" value="MITOCHONDRIAL-PROCESSING PEPTIDASE SUBUNIT ALPHA"/>
    <property type="match status" value="1"/>
</dbReference>
<evidence type="ECO:0000256" key="2">
    <source>
        <dbReference type="SAM" id="MobiDB-lite"/>
    </source>
</evidence>
<evidence type="ECO:0000313" key="5">
    <source>
        <dbReference type="EMBL" id="TQK98417.1"/>
    </source>
</evidence>
<sequence length="842" mass="89609">MSPTPLTSRVSRFTLPNGLRVVVDTVPEAARMAVAVHYGTGFRSEPPGREGFAHLFEHLMFRGSASLPDGRFYDHVHRHGGHANGTTHQDYTDYYQVVPPGAFERALFAEADRMRAPRFTEAELAGQLEGVAQEIHQAVHGRPYGGFPWPLLPGAVFQNFANAHDGYGDADRLRRVTPADCMDFFTTHYAPGNAVLTVAGPLPAELVADLVERHFADIPARPLPPAPDLDEPHPQAERWVETTEPGVTATALALGYRLPDPQTDLTAYLAHTVLARLLSDRSGVPGTGTSLPGLSTSSGFFGPLDAKDPDALVLTALLPPDLAPEQALAAVRQQWSHWSDGTPDHDAIRRTTLAMAGEHHRAHGDLETRCRALGRLEILYGRAELLDALPDHLLALRPADLADAAHTLATALPAVLVMRPGATRTRPDRTTAKPQPVPPAARLSGQEPRPLPAYGQDLPPTSALLGDTVLDNGLRVLTAGDGRTPLAEVRLRLPLGALGWQHPGRVEALLRHSLSATDAPARAAALGGCLSLSTDGQWLDAAGHVPPQALRQWLEVLRSAVTAPLPDTLPPTPGRPVPHRLLDEALRRHWGGAEDPAPTPAALQRSVLRPAGGVLVVVGPLGAAAVTAAAHHALGGWDGEPAPTPGPFPEPDRLLILQDRTAGDVQLLCAAPERAEGATEAARYVATAAFGGYYGSRLAARHAGLSAQGFEIYSGRDVLLDIPRSLVRARMPRSQARQVLTALREEFRRIAREPFSSAEVARASGFCAAQLLAAFDSPALLADLLRQLAAAGHQVAELDRLPARLRAVSADEVSSAGAQLFGEQAMTTVALGDLDADALAAP</sequence>
<keyword evidence="6" id="KW-1185">Reference proteome</keyword>
<evidence type="ECO:0000259" key="3">
    <source>
        <dbReference type="Pfam" id="PF00675"/>
    </source>
</evidence>
<name>A0A542UH55_9ACTN</name>
<reference evidence="5 6" key="1">
    <citation type="submission" date="2019-06" db="EMBL/GenBank/DDBJ databases">
        <title>Sequencing the genomes of 1000 actinobacteria strains.</title>
        <authorList>
            <person name="Klenk H.-P."/>
        </authorList>
    </citation>
    <scope>NUCLEOTIDE SEQUENCE [LARGE SCALE GENOMIC DNA]</scope>
    <source>
        <strain evidence="5 6">DSM 41929</strain>
    </source>
</reference>
<proteinExistence type="inferred from homology"/>
<dbReference type="Pfam" id="PF00675">
    <property type="entry name" value="Peptidase_M16"/>
    <property type="match status" value="1"/>
</dbReference>
<dbReference type="OrthoDB" id="9811314at2"/>
<dbReference type="InterPro" id="IPR011249">
    <property type="entry name" value="Metalloenz_LuxS/M16"/>
</dbReference>
<comment type="similarity">
    <text evidence="1">Belongs to the peptidase M16 family.</text>
</comment>
<evidence type="ECO:0000313" key="6">
    <source>
        <dbReference type="Proteomes" id="UP000318103"/>
    </source>
</evidence>
<dbReference type="RefSeq" id="WP_055704494.1">
    <property type="nucleotide sequence ID" value="NZ_JBPJFI010000001.1"/>
</dbReference>
<organism evidence="5 6">
    <name type="scientific">Streptomyces puniciscabiei</name>
    <dbReference type="NCBI Taxonomy" id="164348"/>
    <lineage>
        <taxon>Bacteria</taxon>
        <taxon>Bacillati</taxon>
        <taxon>Actinomycetota</taxon>
        <taxon>Actinomycetes</taxon>
        <taxon>Kitasatosporales</taxon>
        <taxon>Streptomycetaceae</taxon>
        <taxon>Streptomyces</taxon>
    </lineage>
</organism>
<comment type="caution">
    <text evidence="5">The sequence shown here is derived from an EMBL/GenBank/DDBJ whole genome shotgun (WGS) entry which is preliminary data.</text>
</comment>
<dbReference type="InterPro" id="IPR050361">
    <property type="entry name" value="MPP/UQCRC_Complex"/>
</dbReference>
<dbReference type="InterPro" id="IPR011765">
    <property type="entry name" value="Pept_M16_N"/>
</dbReference>
<evidence type="ECO:0000256" key="1">
    <source>
        <dbReference type="ARBA" id="ARBA00007261"/>
    </source>
</evidence>
<dbReference type="Pfam" id="PF05193">
    <property type="entry name" value="Peptidase_M16_C"/>
    <property type="match status" value="1"/>
</dbReference>
<protein>
    <submittedName>
        <fullName evidence="5">Putative Zn-dependent peptidase</fullName>
    </submittedName>
</protein>
<feature type="region of interest" description="Disordered" evidence="2">
    <location>
        <begin position="423"/>
        <end position="456"/>
    </location>
</feature>
<feature type="domain" description="Peptidase M16 C-terminal" evidence="4">
    <location>
        <begin position="176"/>
        <end position="281"/>
    </location>
</feature>